<proteinExistence type="predicted"/>
<keyword evidence="2" id="KW-1185">Reference proteome</keyword>
<comment type="caution">
    <text evidence="1">The sequence shown here is derived from an EMBL/GenBank/DDBJ whole genome shotgun (WGS) entry which is preliminary data.</text>
</comment>
<dbReference type="EMBL" id="BAAAOQ010000006">
    <property type="protein sequence ID" value="GAA2194802.1"/>
    <property type="molecule type" value="Genomic_DNA"/>
</dbReference>
<dbReference type="Proteomes" id="UP001501391">
    <property type="component" value="Unassembled WGS sequence"/>
</dbReference>
<protein>
    <recommendedName>
        <fullName evidence="3">Secreted protein</fullName>
    </recommendedName>
</protein>
<name>A0ABN3BFG7_9ACTN</name>
<reference evidence="1 2" key="1">
    <citation type="journal article" date="2019" name="Int. J. Syst. Evol. Microbiol.">
        <title>The Global Catalogue of Microorganisms (GCM) 10K type strain sequencing project: providing services to taxonomists for standard genome sequencing and annotation.</title>
        <authorList>
            <consortium name="The Broad Institute Genomics Platform"/>
            <consortium name="The Broad Institute Genome Sequencing Center for Infectious Disease"/>
            <person name="Wu L."/>
            <person name="Ma J."/>
        </authorList>
    </citation>
    <scope>NUCLEOTIDE SEQUENCE [LARGE SCALE GENOMIC DNA]</scope>
    <source>
        <strain evidence="1 2">JCM 14924</strain>
    </source>
</reference>
<accession>A0ABN3BFG7</accession>
<evidence type="ECO:0008006" key="3">
    <source>
        <dbReference type="Google" id="ProtNLM"/>
    </source>
</evidence>
<evidence type="ECO:0000313" key="1">
    <source>
        <dbReference type="EMBL" id="GAA2194802.1"/>
    </source>
</evidence>
<evidence type="ECO:0000313" key="2">
    <source>
        <dbReference type="Proteomes" id="UP001501391"/>
    </source>
</evidence>
<organism evidence="1 2">
    <name type="scientific">Streptomyces bangladeshensis</name>
    <dbReference type="NCBI Taxonomy" id="295352"/>
    <lineage>
        <taxon>Bacteria</taxon>
        <taxon>Bacillati</taxon>
        <taxon>Actinomycetota</taxon>
        <taxon>Actinomycetes</taxon>
        <taxon>Kitasatosporales</taxon>
        <taxon>Streptomycetaceae</taxon>
        <taxon>Streptomyces</taxon>
    </lineage>
</organism>
<sequence length="108" mass="11037">MATGPLVSVSTVMLTSAEPSCSVRSVARASAAIAGPALSAALTVFFALSVPQPEAATSAAAVKPTQTAVFRFLMSPPLELCACCVRGALYRPRLTWTRSGGAVRIPDG</sequence>
<gene>
    <name evidence="1" type="ORF">GCM10009787_22400</name>
</gene>